<dbReference type="Gene3D" id="3.40.50.720">
    <property type="entry name" value="NAD(P)-binding Rossmann-like Domain"/>
    <property type="match status" value="1"/>
</dbReference>
<gene>
    <name evidence="1" type="ORF">H0266_09955</name>
</gene>
<accession>A0A838CT22</accession>
<organism evidence="1 2">
    <name type="scientific">Halobacillus locisalis</name>
    <dbReference type="NCBI Taxonomy" id="220753"/>
    <lineage>
        <taxon>Bacteria</taxon>
        <taxon>Bacillati</taxon>
        <taxon>Bacillota</taxon>
        <taxon>Bacilli</taxon>
        <taxon>Bacillales</taxon>
        <taxon>Bacillaceae</taxon>
        <taxon>Halobacillus</taxon>
    </lineage>
</organism>
<dbReference type="AlphaFoldDB" id="A0A838CT22"/>
<name>A0A838CT22_9BACI</name>
<evidence type="ECO:0000313" key="1">
    <source>
        <dbReference type="EMBL" id="MBA2175217.1"/>
    </source>
</evidence>
<dbReference type="NCBIfam" id="NF006159">
    <property type="entry name" value="PRK08303.1"/>
    <property type="match status" value="1"/>
</dbReference>
<dbReference type="EMBL" id="JACEFG010000002">
    <property type="protein sequence ID" value="MBA2175217.1"/>
    <property type="molecule type" value="Genomic_DNA"/>
</dbReference>
<dbReference type="InterPro" id="IPR036291">
    <property type="entry name" value="NAD(P)-bd_dom_sf"/>
</dbReference>
<sequence>MKPLEGKVAVVAGSTRGAGRGIAVSLGEAGATVYCTGRSTRKNRSPIDRPETIEDTAEMVNERGGVGIPVRLDHSVESEVEMFFERVQDEQSGQLDILVNDIWGSESMIQWEKTFWEDDVQNTFRILENAIHTHVITSRYGVPLMVEKGQGLIVEITDGQTYQVRGPLSYSLAKTGVIHMAEVMAEQLNSRELSGITSLAVTPGFLRSEEMLEIFGVTEENWRDGAQVDENFIASESPFYIGRAVAALAADPGVHRYNGKALSSWDLMHVYNFTDINGTQPDWGEHYKKLFGPDAER</sequence>
<dbReference type="PRINTS" id="PR00081">
    <property type="entry name" value="GDHRDH"/>
</dbReference>
<dbReference type="PANTHER" id="PTHR44147">
    <property type="entry name" value="DEHYDROGENASE/REDUCTASE SDR FAMILY MEMBER 1"/>
    <property type="match status" value="1"/>
</dbReference>
<reference evidence="1 2" key="1">
    <citation type="journal article" date="2004" name="Extremophiles">
        <title>Halobacillus locisalis sp. nov., a halophilic bacterium isolated from a marine solar saltern of the Yellow Sea in Korea.</title>
        <authorList>
            <person name="Yoon J.H."/>
            <person name="Kang K.H."/>
            <person name="Oh T.K."/>
            <person name="Park Y.H."/>
        </authorList>
    </citation>
    <scope>NUCLEOTIDE SEQUENCE [LARGE SCALE GENOMIC DNA]</scope>
    <source>
        <strain evidence="1 2">KCTC 3788</strain>
    </source>
</reference>
<dbReference type="SUPFAM" id="SSF51735">
    <property type="entry name" value="NAD(P)-binding Rossmann-fold domains"/>
    <property type="match status" value="1"/>
</dbReference>
<dbReference type="InterPro" id="IPR002347">
    <property type="entry name" value="SDR_fam"/>
</dbReference>
<protein>
    <submittedName>
        <fullName evidence="1">SDR family NAD(P)-dependent oxidoreductase</fullName>
    </submittedName>
</protein>
<proteinExistence type="predicted"/>
<dbReference type="PANTHER" id="PTHR44147:SF2">
    <property type="entry name" value="DEHYDROGENASE_REDUCTASE SDR FAMILY MEMBER 1"/>
    <property type="match status" value="1"/>
</dbReference>
<comment type="caution">
    <text evidence="1">The sequence shown here is derived from an EMBL/GenBank/DDBJ whole genome shotgun (WGS) entry which is preliminary data.</text>
</comment>
<dbReference type="Pfam" id="PF00106">
    <property type="entry name" value="adh_short"/>
    <property type="match status" value="1"/>
</dbReference>
<keyword evidence="2" id="KW-1185">Reference proteome</keyword>
<dbReference type="Proteomes" id="UP000571017">
    <property type="component" value="Unassembled WGS sequence"/>
</dbReference>
<dbReference type="RefSeq" id="WP_181472246.1">
    <property type="nucleotide sequence ID" value="NZ_JACEFG010000002.1"/>
</dbReference>
<evidence type="ECO:0000313" key="2">
    <source>
        <dbReference type="Proteomes" id="UP000571017"/>
    </source>
</evidence>